<proteinExistence type="inferred from homology"/>
<accession>A0ABW1VHD3</accession>
<keyword evidence="7" id="KW-0282">Flagellum</keyword>
<keyword evidence="8" id="KW-1185">Reference proteome</keyword>
<evidence type="ECO:0000256" key="3">
    <source>
        <dbReference type="ARBA" id="ARBA00022490"/>
    </source>
</evidence>
<name>A0ABW1VHD3_9GAMM</name>
<dbReference type="Gene3D" id="1.20.120.340">
    <property type="entry name" value="Flagellar protein FliS"/>
    <property type="match status" value="1"/>
</dbReference>
<keyword evidence="4 6" id="KW-1005">Bacterial flagellum biogenesis</keyword>
<keyword evidence="5" id="KW-0143">Chaperone</keyword>
<keyword evidence="3 6" id="KW-0963">Cytoplasm</keyword>
<comment type="subcellular location">
    <subcellularLocation>
        <location evidence="1 6">Cytoplasm</location>
        <location evidence="1 6">Cytosol</location>
    </subcellularLocation>
</comment>
<evidence type="ECO:0000313" key="8">
    <source>
        <dbReference type="Proteomes" id="UP001596215"/>
    </source>
</evidence>
<dbReference type="PANTHER" id="PTHR34773">
    <property type="entry name" value="FLAGELLAR SECRETION CHAPERONE FLIS"/>
    <property type="match status" value="1"/>
</dbReference>
<evidence type="ECO:0000256" key="6">
    <source>
        <dbReference type="PIRNR" id="PIRNR039090"/>
    </source>
</evidence>
<keyword evidence="7" id="KW-0969">Cilium</keyword>
<dbReference type="Pfam" id="PF02561">
    <property type="entry name" value="FliS"/>
    <property type="match status" value="1"/>
</dbReference>
<dbReference type="Proteomes" id="UP001596215">
    <property type="component" value="Unassembled WGS sequence"/>
</dbReference>
<dbReference type="NCBIfam" id="TIGR00208">
    <property type="entry name" value="fliS"/>
    <property type="match status" value="1"/>
</dbReference>
<keyword evidence="7" id="KW-0966">Cell projection</keyword>
<gene>
    <name evidence="7" type="primary">fliS</name>
    <name evidence="7" type="ORF">ACFP73_00170</name>
</gene>
<dbReference type="InterPro" id="IPR003713">
    <property type="entry name" value="FliS"/>
</dbReference>
<comment type="similarity">
    <text evidence="2 6">Belongs to the FliS family.</text>
</comment>
<evidence type="ECO:0000256" key="1">
    <source>
        <dbReference type="ARBA" id="ARBA00004514"/>
    </source>
</evidence>
<evidence type="ECO:0000256" key="2">
    <source>
        <dbReference type="ARBA" id="ARBA00008787"/>
    </source>
</evidence>
<comment type="caution">
    <text evidence="7">The sequence shown here is derived from an EMBL/GenBank/DDBJ whole genome shotgun (WGS) entry which is preliminary data.</text>
</comment>
<sequence length="130" mass="13925">MTGANAYAAISIESAVLSADQQQLTTLLFEGALSALARARLFTEQGDIRAKGHNLSKAMDIIENGLKAPLADWPDDPLAQQLTALYDYVIFRLLQANLHQDINAISEAGLLIGNIADGWKQSLQTSSQGG</sequence>
<organism evidence="7 8">
    <name type="scientific">Tatumella punctata</name>
    <dbReference type="NCBI Taxonomy" id="399969"/>
    <lineage>
        <taxon>Bacteria</taxon>
        <taxon>Pseudomonadati</taxon>
        <taxon>Pseudomonadota</taxon>
        <taxon>Gammaproteobacteria</taxon>
        <taxon>Enterobacterales</taxon>
        <taxon>Erwiniaceae</taxon>
        <taxon>Tatumella</taxon>
    </lineage>
</organism>
<dbReference type="CDD" id="cd16098">
    <property type="entry name" value="FliS"/>
    <property type="match status" value="1"/>
</dbReference>
<dbReference type="PIRSF" id="PIRSF039090">
    <property type="entry name" value="Flis"/>
    <property type="match status" value="1"/>
</dbReference>
<protein>
    <recommendedName>
        <fullName evidence="6">Flagellar secretion chaperone FliS</fullName>
    </recommendedName>
</protein>
<dbReference type="PANTHER" id="PTHR34773:SF1">
    <property type="entry name" value="FLAGELLAR SECRETION CHAPERONE FLIS"/>
    <property type="match status" value="1"/>
</dbReference>
<reference evidence="8" key="1">
    <citation type="journal article" date="2019" name="Int. J. Syst. Evol. Microbiol.">
        <title>The Global Catalogue of Microorganisms (GCM) 10K type strain sequencing project: providing services to taxonomists for standard genome sequencing and annotation.</title>
        <authorList>
            <consortium name="The Broad Institute Genomics Platform"/>
            <consortium name="The Broad Institute Genome Sequencing Center for Infectious Disease"/>
            <person name="Wu L."/>
            <person name="Ma J."/>
        </authorList>
    </citation>
    <scope>NUCLEOTIDE SEQUENCE [LARGE SCALE GENOMIC DNA]</scope>
    <source>
        <strain evidence="8">CGMCC 4.1530</strain>
    </source>
</reference>
<dbReference type="SUPFAM" id="SSF101116">
    <property type="entry name" value="Flagellar export chaperone FliS"/>
    <property type="match status" value="1"/>
</dbReference>
<evidence type="ECO:0000256" key="5">
    <source>
        <dbReference type="ARBA" id="ARBA00023186"/>
    </source>
</evidence>
<dbReference type="RefSeq" id="WP_212709192.1">
    <property type="nucleotide sequence ID" value="NZ_BAAAFW010000017.1"/>
</dbReference>
<dbReference type="InterPro" id="IPR036584">
    <property type="entry name" value="FliS_sf"/>
</dbReference>
<evidence type="ECO:0000256" key="4">
    <source>
        <dbReference type="ARBA" id="ARBA00022795"/>
    </source>
</evidence>
<evidence type="ECO:0000313" key="7">
    <source>
        <dbReference type="EMBL" id="MFC6360531.1"/>
    </source>
</evidence>
<dbReference type="EMBL" id="JBHSUC010000001">
    <property type="protein sequence ID" value="MFC6360531.1"/>
    <property type="molecule type" value="Genomic_DNA"/>
</dbReference>